<name>A0A7X1M9P5_9ACTN</name>
<evidence type="ECO:0000313" key="4">
    <source>
        <dbReference type="Proteomes" id="UP000584670"/>
    </source>
</evidence>
<proteinExistence type="predicted"/>
<feature type="transmembrane region" description="Helical" evidence="2">
    <location>
        <begin position="12"/>
        <end position="35"/>
    </location>
</feature>
<protein>
    <submittedName>
        <fullName evidence="3">Uncharacterized protein</fullName>
    </submittedName>
</protein>
<sequence>MAISKYLESRKNIAGSVCGIAGLGLTFAGVAGPYWPVVVAGLYGAGALIAPPERPALPDFPDPSAQLEELRADFDKLCGYLAEVDLPPAAGGRLTELTNLLSALLAPGWAIQLLAHDPEGLHTLGRAVRQDLPEAVDSFVRARWWTRLTPGQEPPERHLERQLGLLREEAETLAAALRDTEARRQETHTRYLEDRGGGQGISA</sequence>
<reference evidence="3 4" key="1">
    <citation type="submission" date="2020-08" db="EMBL/GenBank/DDBJ databases">
        <title>Streptomyces sp. PSKA01 genome sequencing and assembly.</title>
        <authorList>
            <person name="Mandal S."/>
            <person name="Maiti P.K."/>
            <person name="Das P."/>
        </authorList>
    </citation>
    <scope>NUCLEOTIDE SEQUENCE [LARGE SCALE GENOMIC DNA]</scope>
    <source>
        <strain evidence="3 4">PSKA01</strain>
    </source>
</reference>
<dbReference type="EMBL" id="JACMSF010000003">
    <property type="protein sequence ID" value="MBC2900820.1"/>
    <property type="molecule type" value="Genomic_DNA"/>
</dbReference>
<feature type="compositionally biased region" description="Basic and acidic residues" evidence="1">
    <location>
        <begin position="180"/>
        <end position="196"/>
    </location>
</feature>
<keyword evidence="2" id="KW-0472">Membrane</keyword>
<dbReference type="RefSeq" id="WP_186280726.1">
    <property type="nucleotide sequence ID" value="NZ_JACMSF010000003.1"/>
</dbReference>
<evidence type="ECO:0000256" key="2">
    <source>
        <dbReference type="SAM" id="Phobius"/>
    </source>
</evidence>
<keyword evidence="2" id="KW-0812">Transmembrane</keyword>
<keyword evidence="4" id="KW-1185">Reference proteome</keyword>
<evidence type="ECO:0000256" key="1">
    <source>
        <dbReference type="SAM" id="MobiDB-lite"/>
    </source>
</evidence>
<dbReference type="Proteomes" id="UP000584670">
    <property type="component" value="Unassembled WGS sequence"/>
</dbReference>
<organism evidence="3 4">
    <name type="scientific">Streptomyces cupreus</name>
    <dbReference type="NCBI Taxonomy" id="2759956"/>
    <lineage>
        <taxon>Bacteria</taxon>
        <taxon>Bacillati</taxon>
        <taxon>Actinomycetota</taxon>
        <taxon>Actinomycetes</taxon>
        <taxon>Kitasatosporales</taxon>
        <taxon>Streptomycetaceae</taxon>
        <taxon>Streptomyces</taxon>
    </lineage>
</organism>
<evidence type="ECO:0000313" key="3">
    <source>
        <dbReference type="EMBL" id="MBC2900820.1"/>
    </source>
</evidence>
<accession>A0A7X1M9P5</accession>
<keyword evidence="2" id="KW-1133">Transmembrane helix</keyword>
<feature type="region of interest" description="Disordered" evidence="1">
    <location>
        <begin position="180"/>
        <end position="203"/>
    </location>
</feature>
<comment type="caution">
    <text evidence="3">The sequence shown here is derived from an EMBL/GenBank/DDBJ whole genome shotgun (WGS) entry which is preliminary data.</text>
</comment>
<gene>
    <name evidence="3" type="ORF">H4N64_04225</name>
</gene>
<dbReference type="AlphaFoldDB" id="A0A7X1M9P5"/>